<comment type="caution">
    <text evidence="2">The sequence shown here is derived from an EMBL/GenBank/DDBJ whole genome shotgun (WGS) entry which is preliminary data.</text>
</comment>
<sequence>MPFDVQSWGETFVRVVEGAFGVRIVFAGIQGSRARGEAKPSSDIDTVLILDELVTEDLIVYRALLQTLPNAELICGFVSGRTELTCWEPSELVSFYFDTLPLKGDLEFLRPLLTAEAARRAVLDGACGIYHACCHNVLFDHSVEVLQALYKAAFFVLRAKVFSEGGTFFRREDELIPNLCGADRAVMERRASLTERAPEEGELIAESDLLLRWSCALIRVFSEA</sequence>
<reference evidence="2" key="1">
    <citation type="submission" date="2019-08" db="EMBL/GenBank/DDBJ databases">
        <authorList>
            <person name="Kucharzyk K."/>
            <person name="Murdoch R.W."/>
            <person name="Higgins S."/>
            <person name="Loffler F."/>
        </authorList>
    </citation>
    <scope>NUCLEOTIDE SEQUENCE</scope>
</reference>
<dbReference type="GO" id="GO:0016779">
    <property type="term" value="F:nucleotidyltransferase activity"/>
    <property type="evidence" value="ECO:0007669"/>
    <property type="project" value="InterPro"/>
</dbReference>
<dbReference type="InterPro" id="IPR043519">
    <property type="entry name" value="NT_sf"/>
</dbReference>
<dbReference type="Gene3D" id="3.30.460.10">
    <property type="entry name" value="Beta Polymerase, domain 2"/>
    <property type="match status" value="1"/>
</dbReference>
<protein>
    <recommendedName>
        <fullName evidence="1">Polymerase nucleotidyl transferase domain-containing protein</fullName>
    </recommendedName>
</protein>
<gene>
    <name evidence="2" type="ORF">SDC9_112571</name>
</gene>
<name>A0A645BV80_9ZZZZ</name>
<dbReference type="Pfam" id="PF01909">
    <property type="entry name" value="NTP_transf_2"/>
    <property type="match status" value="1"/>
</dbReference>
<evidence type="ECO:0000259" key="1">
    <source>
        <dbReference type="Pfam" id="PF01909"/>
    </source>
</evidence>
<dbReference type="CDD" id="cd05403">
    <property type="entry name" value="NT_KNTase_like"/>
    <property type="match status" value="1"/>
</dbReference>
<evidence type="ECO:0000313" key="2">
    <source>
        <dbReference type="EMBL" id="MPM65674.1"/>
    </source>
</evidence>
<proteinExistence type="predicted"/>
<feature type="domain" description="Polymerase nucleotidyl transferase" evidence="1">
    <location>
        <begin position="29"/>
        <end position="56"/>
    </location>
</feature>
<dbReference type="InterPro" id="IPR002934">
    <property type="entry name" value="Polymerase_NTP_transf_dom"/>
</dbReference>
<organism evidence="2">
    <name type="scientific">bioreactor metagenome</name>
    <dbReference type="NCBI Taxonomy" id="1076179"/>
    <lineage>
        <taxon>unclassified sequences</taxon>
        <taxon>metagenomes</taxon>
        <taxon>ecological metagenomes</taxon>
    </lineage>
</organism>
<accession>A0A645BV80</accession>
<dbReference type="EMBL" id="VSSQ01020648">
    <property type="protein sequence ID" value="MPM65674.1"/>
    <property type="molecule type" value="Genomic_DNA"/>
</dbReference>
<dbReference type="AlphaFoldDB" id="A0A645BV80"/>
<dbReference type="SUPFAM" id="SSF81301">
    <property type="entry name" value="Nucleotidyltransferase"/>
    <property type="match status" value="1"/>
</dbReference>